<dbReference type="Pfam" id="PF09912">
    <property type="entry name" value="DUF2141"/>
    <property type="match status" value="1"/>
</dbReference>
<comment type="caution">
    <text evidence="1">The sequence shown here is derived from an EMBL/GenBank/DDBJ whole genome shotgun (WGS) entry which is preliminary data.</text>
</comment>
<reference evidence="1 2" key="1">
    <citation type="submission" date="2020-08" db="EMBL/GenBank/DDBJ databases">
        <title>Genomic Encyclopedia of Type Strains, Phase IV (KMG-IV): sequencing the most valuable type-strain genomes for metagenomic binning, comparative biology and taxonomic classification.</title>
        <authorList>
            <person name="Goeker M."/>
        </authorList>
    </citation>
    <scope>NUCLEOTIDE SEQUENCE [LARGE SCALE GENOMIC DNA]</scope>
    <source>
        <strain evidence="1 2">DSM 102255</strain>
    </source>
</reference>
<dbReference type="Proteomes" id="UP000552700">
    <property type="component" value="Unassembled WGS sequence"/>
</dbReference>
<proteinExistence type="predicted"/>
<dbReference type="AlphaFoldDB" id="A0A841J6V3"/>
<organism evidence="1 2">
    <name type="scientific">Sphingobium subterraneum</name>
    <dbReference type="NCBI Taxonomy" id="627688"/>
    <lineage>
        <taxon>Bacteria</taxon>
        <taxon>Pseudomonadati</taxon>
        <taxon>Pseudomonadota</taxon>
        <taxon>Alphaproteobacteria</taxon>
        <taxon>Sphingomonadales</taxon>
        <taxon>Sphingomonadaceae</taxon>
        <taxon>Sphingobium</taxon>
    </lineage>
</organism>
<sequence>MLNFSGALGAVATVLVATGVLVTPARAVAQRQVIDNDLSRCAPSAGPAVLVDVSGFKGATGKIRVQAYPATRSAWLESGAWIDRIDVPVQASNGRMKFCLPLPAPGRYGIAVRHDRNGNGKTDLREDGGGFSNNPKASIFNLGKPSVDKAAITVGNAPTSISITLQYF</sequence>
<gene>
    <name evidence="1" type="ORF">FHS92_001994</name>
</gene>
<name>A0A841J6V3_9SPHN</name>
<dbReference type="InterPro" id="IPR018673">
    <property type="entry name" value="DUF2141"/>
</dbReference>
<accession>A0A841J6V3</accession>
<keyword evidence="2" id="KW-1185">Reference proteome</keyword>
<dbReference type="RefSeq" id="WP_184080042.1">
    <property type="nucleotide sequence ID" value="NZ_JACIJP010000002.1"/>
</dbReference>
<evidence type="ECO:0000313" key="2">
    <source>
        <dbReference type="Proteomes" id="UP000552700"/>
    </source>
</evidence>
<protein>
    <submittedName>
        <fullName evidence="1">Uncharacterized protein (DUF2141 family)</fullName>
    </submittedName>
</protein>
<evidence type="ECO:0000313" key="1">
    <source>
        <dbReference type="EMBL" id="MBB6124265.1"/>
    </source>
</evidence>
<dbReference type="EMBL" id="JACIJP010000002">
    <property type="protein sequence ID" value="MBB6124265.1"/>
    <property type="molecule type" value="Genomic_DNA"/>
</dbReference>